<dbReference type="Gene3D" id="1.10.10.10">
    <property type="entry name" value="Winged helix-like DNA-binding domain superfamily/Winged helix DNA-binding domain"/>
    <property type="match status" value="1"/>
</dbReference>
<evidence type="ECO:0000313" key="9">
    <source>
        <dbReference type="Proteomes" id="UP000014197"/>
    </source>
</evidence>
<protein>
    <recommendedName>
        <fullName evidence="5">OmpR/PhoB-type domain-containing protein</fullName>
    </recommendedName>
</protein>
<dbReference type="PATRIC" id="fig|1158608.3.peg.2078"/>
<gene>
    <name evidence="7" type="ORF">I583_03078</name>
    <name evidence="6" type="ORF">UAW_02112</name>
</gene>
<keyword evidence="3" id="KW-0804">Transcription</keyword>
<dbReference type="SUPFAM" id="SSF46894">
    <property type="entry name" value="C-terminal effector domain of the bipartite response regulators"/>
    <property type="match status" value="1"/>
</dbReference>
<name>R2QIK8_9ENTE</name>
<proteinExistence type="predicted"/>
<dbReference type="EMBL" id="AJAR01000020">
    <property type="protein sequence ID" value="EOH95033.1"/>
    <property type="molecule type" value="Genomic_DNA"/>
</dbReference>
<feature type="domain" description="OmpR/PhoB-type" evidence="5">
    <location>
        <begin position="132"/>
        <end position="237"/>
    </location>
</feature>
<evidence type="ECO:0000256" key="1">
    <source>
        <dbReference type="ARBA" id="ARBA00023015"/>
    </source>
</evidence>
<evidence type="ECO:0000313" key="7">
    <source>
        <dbReference type="EMBL" id="EOT60432.1"/>
    </source>
</evidence>
<reference evidence="7 9" key="2">
    <citation type="submission" date="2013-03" db="EMBL/GenBank/DDBJ databases">
        <title>The Genome Sequence of Enterococcus haemoperoxidus BAA-382 (PacBio/Illumina hybrid assembly).</title>
        <authorList>
            <consortium name="The Broad Institute Genomics Platform"/>
            <consortium name="The Broad Institute Genome Sequencing Center for Infectious Disease"/>
            <person name="Earl A."/>
            <person name="Russ C."/>
            <person name="Gilmore M."/>
            <person name="Surin D."/>
            <person name="Walker B."/>
            <person name="Young S."/>
            <person name="Zeng Q."/>
            <person name="Gargeya S."/>
            <person name="Fitzgerald M."/>
            <person name="Haas B."/>
            <person name="Abouelleil A."/>
            <person name="Allen A.W."/>
            <person name="Alvarado L."/>
            <person name="Arachchi H.M."/>
            <person name="Berlin A.M."/>
            <person name="Chapman S.B."/>
            <person name="Gainer-Dewar J."/>
            <person name="Goldberg J."/>
            <person name="Griggs A."/>
            <person name="Gujja S."/>
            <person name="Hansen M."/>
            <person name="Howarth C."/>
            <person name="Imamovic A."/>
            <person name="Ireland A."/>
            <person name="Larimer J."/>
            <person name="McCowan C."/>
            <person name="Murphy C."/>
            <person name="Pearson M."/>
            <person name="Poon T.W."/>
            <person name="Priest M."/>
            <person name="Roberts A."/>
            <person name="Saif S."/>
            <person name="Shea T."/>
            <person name="Sisk P."/>
            <person name="Sykes S."/>
            <person name="Wortman J."/>
            <person name="Nusbaum C."/>
            <person name="Birren B."/>
        </authorList>
    </citation>
    <scope>NUCLEOTIDE SEQUENCE [LARGE SCALE GENOMIC DNA]</scope>
    <source>
        <strain evidence="7 9">ATCC BAA-382</strain>
    </source>
</reference>
<sequence length="241" mass="27794">MYNIGIIPVEELKNSTYTEQFSKTRYRLYPLTKAEICTKASQMDALIIEESPLVGLKSTCELILELRRNAKALIWVVSKAVTKTSKIVYLQLGADGVVDTETEKEEFLLQFSNILSRFTNEQETENKTFSYAVQESFQRQLKLIPSNLSIVVEGKEISLTQLEFQTIALLLENIGRAVTYEEIFAAVWQDKYADNQLENKQYRISNLIFHLRKKMEIDIGHPNYIKTVRSKGYMLMNTKNA</sequence>
<feature type="DNA-binding region" description="OmpR/PhoB-type" evidence="4">
    <location>
        <begin position="132"/>
        <end position="237"/>
    </location>
</feature>
<dbReference type="GO" id="GO:0006355">
    <property type="term" value="P:regulation of DNA-templated transcription"/>
    <property type="evidence" value="ECO:0007669"/>
    <property type="project" value="InterPro"/>
</dbReference>
<evidence type="ECO:0000259" key="5">
    <source>
        <dbReference type="PROSITE" id="PS51755"/>
    </source>
</evidence>
<dbReference type="RefSeq" id="WP_010762303.1">
    <property type="nucleotide sequence ID" value="NZ_KB946316.1"/>
</dbReference>
<dbReference type="GO" id="GO:0003677">
    <property type="term" value="F:DNA binding"/>
    <property type="evidence" value="ECO:0007669"/>
    <property type="project" value="UniProtKB-UniRule"/>
</dbReference>
<keyword evidence="1" id="KW-0805">Transcription regulation</keyword>
<reference evidence="6 8" key="1">
    <citation type="submission" date="2013-02" db="EMBL/GenBank/DDBJ databases">
        <title>The Genome Sequence of Enterococcus haemoperoxidus BAA-382.</title>
        <authorList>
            <consortium name="The Broad Institute Genome Sequencing Platform"/>
            <consortium name="The Broad Institute Genome Sequencing Center for Infectious Disease"/>
            <person name="Earl A.M."/>
            <person name="Gilmore M.S."/>
            <person name="Lebreton F."/>
            <person name="Walker B."/>
            <person name="Young S.K."/>
            <person name="Zeng Q."/>
            <person name="Gargeya S."/>
            <person name="Fitzgerald M."/>
            <person name="Haas B."/>
            <person name="Abouelleil A."/>
            <person name="Alvarado L."/>
            <person name="Arachchi H.M."/>
            <person name="Berlin A.M."/>
            <person name="Chapman S.B."/>
            <person name="Dewar J."/>
            <person name="Goldberg J."/>
            <person name="Griggs A."/>
            <person name="Gujja S."/>
            <person name="Hansen M."/>
            <person name="Howarth C."/>
            <person name="Imamovic A."/>
            <person name="Larimer J."/>
            <person name="McCowan C."/>
            <person name="Murphy C."/>
            <person name="Neiman D."/>
            <person name="Pearson M."/>
            <person name="Priest M."/>
            <person name="Roberts A."/>
            <person name="Saif S."/>
            <person name="Shea T."/>
            <person name="Sisk P."/>
            <person name="Sykes S."/>
            <person name="Wortman J."/>
            <person name="Nusbaum C."/>
            <person name="Birren B."/>
        </authorList>
    </citation>
    <scope>NUCLEOTIDE SEQUENCE [LARGE SCALE GENOMIC DNA]</scope>
    <source>
        <strain evidence="6 8">ATCC BAA-382</strain>
    </source>
</reference>
<keyword evidence="2 4" id="KW-0238">DNA-binding</keyword>
<dbReference type="eggNOG" id="COG0745">
    <property type="taxonomic scope" value="Bacteria"/>
</dbReference>
<dbReference type="Proteomes" id="UP000014197">
    <property type="component" value="Unassembled WGS sequence"/>
</dbReference>
<dbReference type="OrthoDB" id="9787103at2"/>
<dbReference type="Pfam" id="PF00486">
    <property type="entry name" value="Trans_reg_C"/>
    <property type="match status" value="1"/>
</dbReference>
<evidence type="ECO:0000313" key="6">
    <source>
        <dbReference type="EMBL" id="EOH95033.1"/>
    </source>
</evidence>
<dbReference type="EMBL" id="ASVY01000003">
    <property type="protein sequence ID" value="EOT60432.1"/>
    <property type="molecule type" value="Genomic_DNA"/>
</dbReference>
<accession>R2QIK8</accession>
<evidence type="ECO:0000256" key="4">
    <source>
        <dbReference type="PROSITE-ProRule" id="PRU01091"/>
    </source>
</evidence>
<dbReference type="InterPro" id="IPR036388">
    <property type="entry name" value="WH-like_DNA-bd_sf"/>
</dbReference>
<keyword evidence="9" id="KW-1185">Reference proteome</keyword>
<dbReference type="InterPro" id="IPR001867">
    <property type="entry name" value="OmpR/PhoB-type_DNA-bd"/>
</dbReference>
<dbReference type="STRING" id="155618.RV06_GL002386"/>
<dbReference type="GO" id="GO:0000160">
    <property type="term" value="P:phosphorelay signal transduction system"/>
    <property type="evidence" value="ECO:0007669"/>
    <property type="project" value="InterPro"/>
</dbReference>
<organism evidence="6 8">
    <name type="scientific">Enterococcus haemoperoxidus ATCC BAA-382</name>
    <dbReference type="NCBI Taxonomy" id="1158608"/>
    <lineage>
        <taxon>Bacteria</taxon>
        <taxon>Bacillati</taxon>
        <taxon>Bacillota</taxon>
        <taxon>Bacilli</taxon>
        <taxon>Lactobacillales</taxon>
        <taxon>Enterococcaceae</taxon>
        <taxon>Enterococcus</taxon>
    </lineage>
</organism>
<evidence type="ECO:0000256" key="2">
    <source>
        <dbReference type="ARBA" id="ARBA00023125"/>
    </source>
</evidence>
<dbReference type="InterPro" id="IPR016032">
    <property type="entry name" value="Sig_transdc_resp-reg_C-effctor"/>
</dbReference>
<evidence type="ECO:0000313" key="8">
    <source>
        <dbReference type="Proteomes" id="UP000013858"/>
    </source>
</evidence>
<evidence type="ECO:0000256" key="3">
    <source>
        <dbReference type="ARBA" id="ARBA00023163"/>
    </source>
</evidence>
<dbReference type="PROSITE" id="PS51755">
    <property type="entry name" value="OMPR_PHOB"/>
    <property type="match status" value="1"/>
</dbReference>
<dbReference type="CDD" id="cd00383">
    <property type="entry name" value="trans_reg_C"/>
    <property type="match status" value="1"/>
</dbReference>
<dbReference type="SMART" id="SM00862">
    <property type="entry name" value="Trans_reg_C"/>
    <property type="match status" value="1"/>
</dbReference>
<dbReference type="Proteomes" id="UP000013858">
    <property type="component" value="Unassembled WGS sequence"/>
</dbReference>
<comment type="caution">
    <text evidence="6">The sequence shown here is derived from an EMBL/GenBank/DDBJ whole genome shotgun (WGS) entry which is preliminary data.</text>
</comment>
<dbReference type="AlphaFoldDB" id="R2QIK8"/>